<dbReference type="Proteomes" id="UP000517252">
    <property type="component" value="Unassembled WGS sequence"/>
</dbReference>
<accession>A0A6V8QYR9</accession>
<feature type="transmembrane region" description="Helical" evidence="8">
    <location>
        <begin position="461"/>
        <end position="486"/>
    </location>
</feature>
<evidence type="ECO:0000259" key="9">
    <source>
        <dbReference type="Pfam" id="PF02714"/>
    </source>
</evidence>
<feature type="transmembrane region" description="Helical" evidence="8">
    <location>
        <begin position="130"/>
        <end position="149"/>
    </location>
</feature>
<evidence type="ECO:0000259" key="11">
    <source>
        <dbReference type="Pfam" id="PF14703"/>
    </source>
</evidence>
<feature type="domain" description="CSC1/OSCA1-like N-terminal transmembrane" evidence="10">
    <location>
        <begin position="28"/>
        <end position="223"/>
    </location>
</feature>
<dbReference type="InterPro" id="IPR045122">
    <property type="entry name" value="Csc1-like"/>
</dbReference>
<feature type="transmembrane region" description="Helical" evidence="8">
    <location>
        <begin position="716"/>
        <end position="736"/>
    </location>
</feature>
<feature type="transmembrane region" description="Helical" evidence="8">
    <location>
        <begin position="30"/>
        <end position="51"/>
    </location>
</feature>
<feature type="transmembrane region" description="Helical" evidence="8">
    <location>
        <begin position="742"/>
        <end position="762"/>
    </location>
</feature>
<dbReference type="GO" id="GO:0005886">
    <property type="term" value="C:plasma membrane"/>
    <property type="evidence" value="ECO:0007669"/>
    <property type="project" value="TreeGrafter"/>
</dbReference>
<dbReference type="GO" id="GO:0005227">
    <property type="term" value="F:calcium-activated cation channel activity"/>
    <property type="evidence" value="ECO:0007669"/>
    <property type="project" value="InterPro"/>
</dbReference>
<feature type="region of interest" description="Disordered" evidence="7">
    <location>
        <begin position="842"/>
        <end position="896"/>
    </location>
</feature>
<name>A0A6V8QYR9_TRIAP</name>
<evidence type="ECO:0000256" key="6">
    <source>
        <dbReference type="ARBA" id="ARBA00023136"/>
    </source>
</evidence>
<dbReference type="PANTHER" id="PTHR13018">
    <property type="entry name" value="PROBABLE MEMBRANE PROTEIN DUF221-RELATED"/>
    <property type="match status" value="1"/>
</dbReference>
<dbReference type="Pfam" id="PF13967">
    <property type="entry name" value="RSN1_TM"/>
    <property type="match status" value="1"/>
</dbReference>
<feature type="transmembrane region" description="Helical" evidence="8">
    <location>
        <begin position="202"/>
        <end position="221"/>
    </location>
</feature>
<protein>
    <submittedName>
        <fullName evidence="12">Calcium permeable stress-gated cation channel 1</fullName>
    </submittedName>
</protein>
<feature type="domain" description="CSC1/OSCA1-like 7TM region" evidence="9">
    <location>
        <begin position="461"/>
        <end position="734"/>
    </location>
</feature>
<keyword evidence="6 8" id="KW-0472">Membrane</keyword>
<feature type="region of interest" description="Disordered" evidence="7">
    <location>
        <begin position="784"/>
        <end position="812"/>
    </location>
</feature>
<feature type="domain" description="CSC1/OSCA1-like cytosolic" evidence="11">
    <location>
        <begin position="243"/>
        <end position="449"/>
    </location>
</feature>
<keyword evidence="4 8" id="KW-0812">Transmembrane</keyword>
<feature type="transmembrane region" description="Helical" evidence="8">
    <location>
        <begin position="506"/>
        <end position="535"/>
    </location>
</feature>
<feature type="transmembrane region" description="Helical" evidence="8">
    <location>
        <begin position="678"/>
        <end position="695"/>
    </location>
</feature>
<comment type="similarity">
    <text evidence="2">Belongs to the CSC1 (TC 1.A.17) family.</text>
</comment>
<comment type="subcellular location">
    <subcellularLocation>
        <location evidence="1">Membrane</location>
        <topology evidence="1">Multi-pass membrane protein</topology>
    </subcellularLocation>
</comment>
<sequence length="896" mass="102524">MLGDNKNDTCNGRDSIRPASKTERDLEVQLVLSLILGIGAFIAFCTNPLPLQSLQILRPRWPTLYAARKRRLDPTIGLPPLTDSFFGWIPRLYKVTEEQILASAGLDAFVVRWKRAVGDFLTFFKMATRIFAIMTFFAFVVLWPINYSYRNFQPLLGGNHTTGDDPDDWDDLYRPIGLPLGSAVMELGDKIEKDKSRERTFLWAYVFFTYFFVALTIYFINKETFRIIGYRQDYLGSQSTLTDRTFRLTGVPPDFRTEARIRAVIEKLRIGTVETVSICRNWKALDKIVEERHQILHKLELSWARYRKQQLYTAANARYRNGRTDSPRNDSHISEGDVESGENWRLLGGGSGQTHVSEGDRPQVSIRYGIFGLRSRKVDAIDYYEEKLRRIDERVIEARKKEYATTDMVLVTMDSVASCQLIVQARIDPRPGRFLTKAAPSPSDIVWKNTYEPRGVRRIKAWMITLFITILTLVWIFPTAFLASWLSICTIQKVLPSFSVWLKDHAIIHSLFQNGLPTLVVSLLNVAVPYLYEFLSNRQGMISHGDVELSLISKNFFFTFFNTFFVFAVSRTGFDFWSVLQDFLKDTSKIPRAIAADVEDLSVFYICFIMLQGIGLMPFRILEVGSVFLFPINRFLAQTPRDYAALKKPPLFQYGFYLPTSLLVFNLCVIYSVLRWGFAILLFGTLYFSIGYFTFKHMLLYAMDQPQHATGGAWQIICYRIVIGLIVFEIVMVGQIASLSAFVQSVAIMPLIPFSIWYSYYFKRRFVPLMKYIALRAIKSDEGSDEDQAVVDDEESDDASPSRSRSREMLRRGSTLDELKEKGLTFTNPSLIDPLQQAWVYTDPPPITMTDEESEDGTGEGSEDQPTLVLPNADSSLGIGEDNVWLNAAGRDRSTR</sequence>
<evidence type="ECO:0000256" key="4">
    <source>
        <dbReference type="ARBA" id="ARBA00022692"/>
    </source>
</evidence>
<evidence type="ECO:0000256" key="7">
    <source>
        <dbReference type="SAM" id="MobiDB-lite"/>
    </source>
</evidence>
<dbReference type="AlphaFoldDB" id="A0A6V8QYR9"/>
<evidence type="ECO:0000256" key="8">
    <source>
        <dbReference type="SAM" id="Phobius"/>
    </source>
</evidence>
<organism evidence="12 13">
    <name type="scientific">Trichoderma asperellum</name>
    <name type="common">Filamentous fungus</name>
    <dbReference type="NCBI Taxonomy" id="101201"/>
    <lineage>
        <taxon>Eukaryota</taxon>
        <taxon>Fungi</taxon>
        <taxon>Dikarya</taxon>
        <taxon>Ascomycota</taxon>
        <taxon>Pezizomycotina</taxon>
        <taxon>Sordariomycetes</taxon>
        <taxon>Hypocreomycetidae</taxon>
        <taxon>Hypocreales</taxon>
        <taxon>Hypocreaceae</taxon>
        <taxon>Trichoderma</taxon>
    </lineage>
</organism>
<dbReference type="Pfam" id="PF02714">
    <property type="entry name" value="RSN1_7TM"/>
    <property type="match status" value="1"/>
</dbReference>
<dbReference type="InterPro" id="IPR032880">
    <property type="entry name" value="CSC1/OSCA1-like_N"/>
</dbReference>
<evidence type="ECO:0000256" key="3">
    <source>
        <dbReference type="ARBA" id="ARBA00022448"/>
    </source>
</evidence>
<evidence type="ECO:0000313" key="12">
    <source>
        <dbReference type="EMBL" id="GFP57847.1"/>
    </source>
</evidence>
<evidence type="ECO:0000256" key="1">
    <source>
        <dbReference type="ARBA" id="ARBA00004141"/>
    </source>
</evidence>
<dbReference type="Pfam" id="PF14703">
    <property type="entry name" value="PHM7_cyt"/>
    <property type="match status" value="1"/>
</dbReference>
<feature type="compositionally biased region" description="Acidic residues" evidence="7">
    <location>
        <begin position="784"/>
        <end position="798"/>
    </location>
</feature>
<evidence type="ECO:0000259" key="10">
    <source>
        <dbReference type="Pfam" id="PF13967"/>
    </source>
</evidence>
<dbReference type="PANTHER" id="PTHR13018:SF5">
    <property type="entry name" value="RE44586P"/>
    <property type="match status" value="1"/>
</dbReference>
<dbReference type="EMBL" id="BLZH01000009">
    <property type="protein sequence ID" value="GFP57847.1"/>
    <property type="molecule type" value="Genomic_DNA"/>
</dbReference>
<dbReference type="InterPro" id="IPR003864">
    <property type="entry name" value="CSC1/OSCA1-like_7TM"/>
</dbReference>
<evidence type="ECO:0000256" key="5">
    <source>
        <dbReference type="ARBA" id="ARBA00022989"/>
    </source>
</evidence>
<evidence type="ECO:0000256" key="2">
    <source>
        <dbReference type="ARBA" id="ARBA00007779"/>
    </source>
</evidence>
<feature type="transmembrane region" description="Helical" evidence="8">
    <location>
        <begin position="651"/>
        <end position="672"/>
    </location>
</feature>
<feature type="transmembrane region" description="Helical" evidence="8">
    <location>
        <begin position="603"/>
        <end position="630"/>
    </location>
</feature>
<feature type="compositionally biased region" description="Basic and acidic residues" evidence="7">
    <location>
        <begin position="322"/>
        <end position="335"/>
    </location>
</feature>
<feature type="compositionally biased region" description="Acidic residues" evidence="7">
    <location>
        <begin position="850"/>
        <end position="863"/>
    </location>
</feature>
<proteinExistence type="inferred from homology"/>
<dbReference type="OrthoDB" id="1689567at2759"/>
<feature type="transmembrane region" description="Helical" evidence="8">
    <location>
        <begin position="556"/>
        <end position="574"/>
    </location>
</feature>
<reference evidence="12 13" key="1">
    <citation type="submission" date="2020-07" db="EMBL/GenBank/DDBJ databases">
        <title>Trichoderma asperellum IC-1 whole genome shotgun sequence.</title>
        <authorList>
            <person name="Kanamasa S."/>
            <person name="Takahashi H."/>
        </authorList>
    </citation>
    <scope>NUCLEOTIDE SEQUENCE [LARGE SCALE GENOMIC DNA]</scope>
    <source>
        <strain evidence="12 13">IC-1</strain>
    </source>
</reference>
<evidence type="ECO:0000313" key="13">
    <source>
        <dbReference type="Proteomes" id="UP000517252"/>
    </source>
</evidence>
<keyword evidence="3" id="KW-0813">Transport</keyword>
<gene>
    <name evidence="12" type="ORF">TASIC1_0009018400</name>
</gene>
<comment type="caution">
    <text evidence="12">The sequence shown here is derived from an EMBL/GenBank/DDBJ whole genome shotgun (WGS) entry which is preliminary data.</text>
</comment>
<feature type="region of interest" description="Disordered" evidence="7">
    <location>
        <begin position="318"/>
        <end position="341"/>
    </location>
</feature>
<dbReference type="InterPro" id="IPR027815">
    <property type="entry name" value="CSC1/OSCA1-like_cyt"/>
</dbReference>
<keyword evidence="5 8" id="KW-1133">Transmembrane helix</keyword>